<feature type="region of interest" description="Disordered" evidence="1">
    <location>
        <begin position="61"/>
        <end position="138"/>
    </location>
</feature>
<evidence type="ECO:0000313" key="2">
    <source>
        <dbReference type="EMBL" id="KAJ1169951.1"/>
    </source>
</evidence>
<comment type="caution">
    <text evidence="2">The sequence shown here is derived from an EMBL/GenBank/DDBJ whole genome shotgun (WGS) entry which is preliminary data.</text>
</comment>
<feature type="compositionally biased region" description="Basic and acidic residues" evidence="1">
    <location>
        <begin position="79"/>
        <end position="98"/>
    </location>
</feature>
<evidence type="ECO:0000256" key="1">
    <source>
        <dbReference type="SAM" id="MobiDB-lite"/>
    </source>
</evidence>
<protein>
    <submittedName>
        <fullName evidence="2">Uncharacterized protein</fullName>
    </submittedName>
</protein>
<keyword evidence="3" id="KW-1185">Reference proteome</keyword>
<organism evidence="2 3">
    <name type="scientific">Pleurodeles waltl</name>
    <name type="common">Iberian ribbed newt</name>
    <dbReference type="NCBI Taxonomy" id="8319"/>
    <lineage>
        <taxon>Eukaryota</taxon>
        <taxon>Metazoa</taxon>
        <taxon>Chordata</taxon>
        <taxon>Craniata</taxon>
        <taxon>Vertebrata</taxon>
        <taxon>Euteleostomi</taxon>
        <taxon>Amphibia</taxon>
        <taxon>Batrachia</taxon>
        <taxon>Caudata</taxon>
        <taxon>Salamandroidea</taxon>
        <taxon>Salamandridae</taxon>
        <taxon>Pleurodelinae</taxon>
        <taxon>Pleurodeles</taxon>
    </lineage>
</organism>
<accession>A0AAV7T0V0</accession>
<gene>
    <name evidence="2" type="ORF">NDU88_001833</name>
</gene>
<evidence type="ECO:0000313" key="3">
    <source>
        <dbReference type="Proteomes" id="UP001066276"/>
    </source>
</evidence>
<proteinExistence type="predicted"/>
<sequence>MLCSTQAHKYPIGITPSGVGRLTLTTGAKRGNIRRAPSAQRASRGGPGLCDIRLCLVRRRSRASTSQEGAAGPQWTNAAHRDWRNTRWRRESHGEPRNRTVSGAPEPSRGILKDRDSDAYERQQEARDGQNASGERPDWTLLHLQRAVKSSWGHLRH</sequence>
<dbReference type="AlphaFoldDB" id="A0AAV7T0V0"/>
<dbReference type="Proteomes" id="UP001066276">
    <property type="component" value="Chromosome 4_1"/>
</dbReference>
<feature type="compositionally biased region" description="Basic and acidic residues" evidence="1">
    <location>
        <begin position="111"/>
        <end position="128"/>
    </location>
</feature>
<reference evidence="2" key="1">
    <citation type="journal article" date="2022" name="bioRxiv">
        <title>Sequencing and chromosome-scale assembly of the giantPleurodeles waltlgenome.</title>
        <authorList>
            <person name="Brown T."/>
            <person name="Elewa A."/>
            <person name="Iarovenko S."/>
            <person name="Subramanian E."/>
            <person name="Araus A.J."/>
            <person name="Petzold A."/>
            <person name="Susuki M."/>
            <person name="Suzuki K.-i.T."/>
            <person name="Hayashi T."/>
            <person name="Toyoda A."/>
            <person name="Oliveira C."/>
            <person name="Osipova E."/>
            <person name="Leigh N.D."/>
            <person name="Simon A."/>
            <person name="Yun M.H."/>
        </authorList>
    </citation>
    <scope>NUCLEOTIDE SEQUENCE</scope>
    <source>
        <strain evidence="2">20211129_DDA</strain>
        <tissue evidence="2">Liver</tissue>
    </source>
</reference>
<name>A0AAV7T0V0_PLEWA</name>
<dbReference type="EMBL" id="JANPWB010000007">
    <property type="protein sequence ID" value="KAJ1169951.1"/>
    <property type="molecule type" value="Genomic_DNA"/>
</dbReference>